<gene>
    <name evidence="2" type="ORF">CNX65_24600</name>
</gene>
<feature type="transmembrane region" description="Helical" evidence="1">
    <location>
        <begin position="20"/>
        <end position="48"/>
    </location>
</feature>
<proteinExistence type="predicted"/>
<accession>A0A290ZAK4</accession>
<dbReference type="KEGG" id="apre:CNX65_24600"/>
<dbReference type="Proteomes" id="UP000218505">
    <property type="component" value="Chromosome"/>
</dbReference>
<feature type="transmembrane region" description="Helical" evidence="1">
    <location>
        <begin position="60"/>
        <end position="81"/>
    </location>
</feature>
<name>A0A290ZAK4_9PSEU</name>
<evidence type="ECO:0000313" key="2">
    <source>
        <dbReference type="EMBL" id="ATE56060.1"/>
    </source>
</evidence>
<evidence type="ECO:0000256" key="1">
    <source>
        <dbReference type="SAM" id="Phobius"/>
    </source>
</evidence>
<organism evidence="2 3">
    <name type="scientific">Actinosynnema pretiosum</name>
    <dbReference type="NCBI Taxonomy" id="42197"/>
    <lineage>
        <taxon>Bacteria</taxon>
        <taxon>Bacillati</taxon>
        <taxon>Actinomycetota</taxon>
        <taxon>Actinomycetes</taxon>
        <taxon>Pseudonocardiales</taxon>
        <taxon>Pseudonocardiaceae</taxon>
        <taxon>Actinosynnema</taxon>
    </lineage>
</organism>
<keyword evidence="1" id="KW-1133">Transmembrane helix</keyword>
<reference evidence="2" key="1">
    <citation type="submission" date="2017-09" db="EMBL/GenBank/DDBJ databases">
        <title>Complete Genome Sequence of ansamitocin-producing Bacterium Actinosynnema pretiosum X47.</title>
        <authorList>
            <person name="Cao G."/>
            <person name="Zong G."/>
            <person name="Zhong C."/>
            <person name="Fu J."/>
        </authorList>
    </citation>
    <scope>NUCLEOTIDE SEQUENCE [LARGE SCALE GENOMIC DNA]</scope>
    <source>
        <strain evidence="2">X47</strain>
    </source>
</reference>
<evidence type="ECO:0000313" key="3">
    <source>
        <dbReference type="Proteomes" id="UP000218505"/>
    </source>
</evidence>
<dbReference type="RefSeq" id="WP_096495886.1">
    <property type="nucleotide sequence ID" value="NZ_CP023445.1"/>
</dbReference>
<keyword evidence="1" id="KW-0472">Membrane</keyword>
<protein>
    <submittedName>
        <fullName evidence="2">Uncharacterized protein</fullName>
    </submittedName>
</protein>
<feature type="transmembrane region" description="Helical" evidence="1">
    <location>
        <begin position="93"/>
        <end position="110"/>
    </location>
</feature>
<dbReference type="EMBL" id="CP023445">
    <property type="protein sequence ID" value="ATE56060.1"/>
    <property type="molecule type" value="Genomic_DNA"/>
</dbReference>
<keyword evidence="3" id="KW-1185">Reference proteome</keyword>
<feature type="transmembrane region" description="Helical" evidence="1">
    <location>
        <begin position="117"/>
        <end position="137"/>
    </location>
</feature>
<dbReference type="AlphaFoldDB" id="A0A290ZAK4"/>
<sequence>MAEPVVSRVFSAEHRWRLALGVLGLAVAVFPWDGPPVGLFGAVPLLLWCGSWTGNRRVGVIVGLVLLGLLVWFVVVPGLGFSGRWVPSAAEVLWLHPLLAAAVCALGAKVGRQRVRAWRLTGVAALGFLLLGFLWLARLESPPGDEGVLPALAVLRVEEGELLCGSGGCARQARATGDHAPEAVRDRLAARGFTHRDPLAADARLCRTTGLVVQHEVCAELRDVSADAVRVVWYLD</sequence>
<keyword evidence="1" id="KW-0812">Transmembrane</keyword>